<gene>
    <name evidence="1" type="ORF">RHMOL_Rhmol10G0039300</name>
</gene>
<keyword evidence="2" id="KW-1185">Reference proteome</keyword>
<name>A0ACC0LYU2_RHOML</name>
<evidence type="ECO:0000313" key="1">
    <source>
        <dbReference type="EMBL" id="KAI8533819.1"/>
    </source>
</evidence>
<protein>
    <submittedName>
        <fullName evidence="1">Uncharacterized protein</fullName>
    </submittedName>
</protein>
<organism evidence="1 2">
    <name type="scientific">Rhododendron molle</name>
    <name type="common">Chinese azalea</name>
    <name type="synonym">Azalea mollis</name>
    <dbReference type="NCBI Taxonomy" id="49168"/>
    <lineage>
        <taxon>Eukaryota</taxon>
        <taxon>Viridiplantae</taxon>
        <taxon>Streptophyta</taxon>
        <taxon>Embryophyta</taxon>
        <taxon>Tracheophyta</taxon>
        <taxon>Spermatophyta</taxon>
        <taxon>Magnoliopsida</taxon>
        <taxon>eudicotyledons</taxon>
        <taxon>Gunneridae</taxon>
        <taxon>Pentapetalae</taxon>
        <taxon>asterids</taxon>
        <taxon>Ericales</taxon>
        <taxon>Ericaceae</taxon>
        <taxon>Ericoideae</taxon>
        <taxon>Rhodoreae</taxon>
        <taxon>Rhododendron</taxon>
    </lineage>
</organism>
<accession>A0ACC0LYU2</accession>
<comment type="caution">
    <text evidence="1">The sequence shown here is derived from an EMBL/GenBank/DDBJ whole genome shotgun (WGS) entry which is preliminary data.</text>
</comment>
<dbReference type="Proteomes" id="UP001062846">
    <property type="component" value="Chromosome 10"/>
</dbReference>
<evidence type="ECO:0000313" key="2">
    <source>
        <dbReference type="Proteomes" id="UP001062846"/>
    </source>
</evidence>
<sequence>MVKVSSNMSKDGPEIGLGHKRSLGRIQSPLEQTEALRKVWPEHESLAEQSEIRGVTLLGTTGLTEQTSLRVAVSRPQTIKRVGPFHS</sequence>
<proteinExistence type="predicted"/>
<dbReference type="EMBL" id="CM046397">
    <property type="protein sequence ID" value="KAI8533819.1"/>
    <property type="molecule type" value="Genomic_DNA"/>
</dbReference>
<reference evidence="1" key="1">
    <citation type="submission" date="2022-02" db="EMBL/GenBank/DDBJ databases">
        <title>Plant Genome Project.</title>
        <authorList>
            <person name="Zhang R.-G."/>
        </authorList>
    </citation>
    <scope>NUCLEOTIDE SEQUENCE</scope>
    <source>
        <strain evidence="1">AT1</strain>
    </source>
</reference>